<evidence type="ECO:0000256" key="5">
    <source>
        <dbReference type="ARBA" id="ARBA00023004"/>
    </source>
</evidence>
<keyword evidence="2" id="KW-0004">4Fe-4S</keyword>
<evidence type="ECO:0000256" key="3">
    <source>
        <dbReference type="ARBA" id="ARBA00022691"/>
    </source>
</evidence>
<evidence type="ECO:0000256" key="1">
    <source>
        <dbReference type="ARBA" id="ARBA00001966"/>
    </source>
</evidence>
<keyword evidence="3" id="KW-0949">S-adenosyl-L-methionine</keyword>
<dbReference type="GO" id="GO:0003824">
    <property type="term" value="F:catalytic activity"/>
    <property type="evidence" value="ECO:0007669"/>
    <property type="project" value="InterPro"/>
</dbReference>
<keyword evidence="5" id="KW-0408">Iron</keyword>
<proteinExistence type="predicted"/>
<dbReference type="PANTHER" id="PTHR43787">
    <property type="entry name" value="FEMO COFACTOR BIOSYNTHESIS PROTEIN NIFB-RELATED"/>
    <property type="match status" value="1"/>
</dbReference>
<evidence type="ECO:0000256" key="6">
    <source>
        <dbReference type="ARBA" id="ARBA00023014"/>
    </source>
</evidence>
<dbReference type="PROSITE" id="PS51918">
    <property type="entry name" value="RADICAL_SAM"/>
    <property type="match status" value="1"/>
</dbReference>
<evidence type="ECO:0000256" key="2">
    <source>
        <dbReference type="ARBA" id="ARBA00022485"/>
    </source>
</evidence>
<dbReference type="AlphaFoldDB" id="A0AAE6ZPW9"/>
<dbReference type="NCBIfam" id="TIGR04085">
    <property type="entry name" value="rSAM_more_4Fe4S"/>
    <property type="match status" value="1"/>
</dbReference>
<dbReference type="GO" id="GO:0051539">
    <property type="term" value="F:4 iron, 4 sulfur cluster binding"/>
    <property type="evidence" value="ECO:0007669"/>
    <property type="project" value="UniProtKB-KW"/>
</dbReference>
<protein>
    <submittedName>
        <fullName evidence="8">SPASM domain-containing protein</fullName>
    </submittedName>
</protein>
<dbReference type="CDD" id="cd01335">
    <property type="entry name" value="Radical_SAM"/>
    <property type="match status" value="1"/>
</dbReference>
<dbReference type="SFLD" id="SFLDS00029">
    <property type="entry name" value="Radical_SAM"/>
    <property type="match status" value="1"/>
</dbReference>
<dbReference type="InterPro" id="IPR058240">
    <property type="entry name" value="rSAM_sf"/>
</dbReference>
<sequence length="452" mass="51431">MKFKLSKYVYISKDPDLLPLHAILYVTRTGIAIEVLNTHLELLLAGNYEQLPLTHLKNFIRHEILVPEEEDELATILSFNKVRVKDRRTLSFTIQPSANCQLGCNYCGQSHTKHVMNENTADLMVNRIREAVEAKSGQIKTLSVTWYGGEPITGLSSIEYNSRKLMEIAAAHNLEYTADIITNALALREDLFQKLVTEYKIMDYQITIDGTAAYHDKRRMLKNGTASFDIIFNNVVSIAHSAFYQQSQARINIRCNVDAENKDNVMDLLKMMKEADILNKVGFYISPIHDWGDNGASTVHGISKEDFAQFEIEVFLALQEYGALDHKVLLPKRSTYTCMVVDESAEVFDAYGNISTCWDVPYTTSYFNTPFVSGNLRQPEKVDTSNALMRQWYDEIPHNDTWCKKCTFLPVCGGGCPKEWHFGTPACPSFKFNMDERLFMRKMLAADKAGTE</sequence>
<keyword evidence="6" id="KW-0411">Iron-sulfur</keyword>
<comment type="cofactor">
    <cofactor evidence="1">
        <name>[4Fe-4S] cluster</name>
        <dbReference type="ChEBI" id="CHEBI:49883"/>
    </cofactor>
</comment>
<accession>A0AAE6ZPW9</accession>
<name>A0AAE6ZPW9_9BACT</name>
<dbReference type="KEGG" id="coy:HF329_33185"/>
<dbReference type="Pfam" id="PF04055">
    <property type="entry name" value="Radical_SAM"/>
    <property type="match status" value="1"/>
</dbReference>
<feature type="domain" description="Radical SAM core" evidence="7">
    <location>
        <begin position="84"/>
        <end position="325"/>
    </location>
</feature>
<reference evidence="9" key="1">
    <citation type="submission" date="2020-04" db="EMBL/GenBank/DDBJ databases">
        <authorList>
            <person name="Kittiwongwattana C."/>
        </authorList>
    </citation>
    <scope>NUCLEOTIDE SEQUENCE [LARGE SCALE GENOMIC DNA]</scope>
    <source>
        <strain evidence="9">1310</strain>
    </source>
</reference>
<dbReference type="SUPFAM" id="SSF102114">
    <property type="entry name" value="Radical SAM enzymes"/>
    <property type="match status" value="1"/>
</dbReference>
<dbReference type="PANTHER" id="PTHR43787:SF3">
    <property type="entry name" value="ARYLSULFATASE REGULATORY PROTEIN"/>
    <property type="match status" value="1"/>
</dbReference>
<evidence type="ECO:0000313" key="8">
    <source>
        <dbReference type="EMBL" id="QJB35905.1"/>
    </source>
</evidence>
<evidence type="ECO:0000256" key="4">
    <source>
        <dbReference type="ARBA" id="ARBA00022723"/>
    </source>
</evidence>
<dbReference type="RefSeq" id="WP_168811416.1">
    <property type="nucleotide sequence ID" value="NZ_CP051205.1"/>
</dbReference>
<dbReference type="InterPro" id="IPR023885">
    <property type="entry name" value="4Fe4S-binding_SPASM_dom"/>
</dbReference>
<keyword evidence="4" id="KW-0479">Metal-binding</keyword>
<gene>
    <name evidence="8" type="ORF">HF329_33185</name>
</gene>
<dbReference type="EMBL" id="CP051205">
    <property type="protein sequence ID" value="QJB35905.1"/>
    <property type="molecule type" value="Genomic_DNA"/>
</dbReference>
<dbReference type="InterPro" id="IPR007197">
    <property type="entry name" value="rSAM"/>
</dbReference>
<dbReference type="GO" id="GO:0046872">
    <property type="term" value="F:metal ion binding"/>
    <property type="evidence" value="ECO:0007669"/>
    <property type="project" value="UniProtKB-KW"/>
</dbReference>
<evidence type="ECO:0000259" key="7">
    <source>
        <dbReference type="PROSITE" id="PS51918"/>
    </source>
</evidence>
<dbReference type="InterPro" id="IPR013785">
    <property type="entry name" value="Aldolase_TIM"/>
</dbReference>
<dbReference type="Gene3D" id="3.20.20.70">
    <property type="entry name" value="Aldolase class I"/>
    <property type="match status" value="1"/>
</dbReference>
<dbReference type="SFLD" id="SFLDG01067">
    <property type="entry name" value="SPASM/twitch_domain_containing"/>
    <property type="match status" value="1"/>
</dbReference>
<dbReference type="Proteomes" id="UP000502421">
    <property type="component" value="Chromosome"/>
</dbReference>
<organism evidence="8 9">
    <name type="scientific">Chitinophaga oryzae</name>
    <dbReference type="NCBI Taxonomy" id="2725414"/>
    <lineage>
        <taxon>Bacteria</taxon>
        <taxon>Pseudomonadati</taxon>
        <taxon>Bacteroidota</taxon>
        <taxon>Chitinophagia</taxon>
        <taxon>Chitinophagales</taxon>
        <taxon>Chitinophagaceae</taxon>
        <taxon>Chitinophaga</taxon>
    </lineage>
</organism>
<evidence type="ECO:0000313" key="9">
    <source>
        <dbReference type="Proteomes" id="UP000502421"/>
    </source>
</evidence>